<reference evidence="3 4" key="1">
    <citation type="submission" date="2024-01" db="EMBL/GenBank/DDBJ databases">
        <title>The complete chloroplast genome sequence of Lithospermum erythrorhizon: insights into the phylogenetic relationship among Boraginaceae species and the maternal lineages of purple gromwells.</title>
        <authorList>
            <person name="Okada T."/>
            <person name="Watanabe K."/>
        </authorList>
    </citation>
    <scope>NUCLEOTIDE SEQUENCE [LARGE SCALE GENOMIC DNA]</scope>
</reference>
<keyword evidence="4" id="KW-1185">Reference proteome</keyword>
<dbReference type="InterPro" id="IPR025558">
    <property type="entry name" value="DUF4283"/>
</dbReference>
<dbReference type="Proteomes" id="UP001454036">
    <property type="component" value="Unassembled WGS sequence"/>
</dbReference>
<evidence type="ECO:0000256" key="1">
    <source>
        <dbReference type="SAM" id="MobiDB-lite"/>
    </source>
</evidence>
<dbReference type="PANTHER" id="PTHR33233">
    <property type="entry name" value="ENDONUCLEASE/EXONUCLEASE/PHOSPHATASE"/>
    <property type="match status" value="1"/>
</dbReference>
<protein>
    <recommendedName>
        <fullName evidence="2">DUF4283 domain-containing protein</fullName>
    </recommendedName>
</protein>
<accession>A0AAV3Q6G0</accession>
<dbReference type="EMBL" id="BAABME010035382">
    <property type="protein sequence ID" value="GAA0158803.1"/>
    <property type="molecule type" value="Genomic_DNA"/>
</dbReference>
<evidence type="ECO:0000313" key="3">
    <source>
        <dbReference type="EMBL" id="GAA0158803.1"/>
    </source>
</evidence>
<dbReference type="PANTHER" id="PTHR33233:SF14">
    <property type="entry name" value="ENDONUCLEASE_EXONUCLEASE_PHOSPHATASE"/>
    <property type="match status" value="1"/>
</dbReference>
<proteinExistence type="predicted"/>
<name>A0AAV3Q6G0_LITER</name>
<sequence>MHVGGSLPDNGPGGGAQLQDRRVEAAKEGSRSYAAALKQKATPYQRMDLTYIEPQLVDGKPLVEIPFSVTMAGEERWKHTLIGYVLGLNPSFTDMEGFVKSRWAELGEVQVHLMGKGLFVFQMESEEAKQGALERGPWSFSRRPLILKPWSVGMALEKPDVDNLPIWVQYPHLPIDLWTPEALSRISSQLGKPLFADRNTSEQRRLGYARVCVEVKVESTLFEEIPIKYANGYVHYQKVHYEWVPSKCMKCKVFGHNDQQCKATQVFVPKQVGNKVNMVGKDVPSSSGAMQFGAIEVDAATLLPTPVGSVVKEYRQDTPIVRGETEVSPMHLSPIGEEEASGEEEVKGTECALEANILQKVSSVIAQLAAESVEQQKGNAGNAGKNKKKGRGNGRVAAPPPQPV</sequence>
<dbReference type="AlphaFoldDB" id="A0AAV3Q6G0"/>
<feature type="domain" description="DUF4283" evidence="2">
    <location>
        <begin position="74"/>
        <end position="154"/>
    </location>
</feature>
<dbReference type="Pfam" id="PF14111">
    <property type="entry name" value="DUF4283"/>
    <property type="match status" value="1"/>
</dbReference>
<comment type="caution">
    <text evidence="3">The sequence shown here is derived from an EMBL/GenBank/DDBJ whole genome shotgun (WGS) entry which is preliminary data.</text>
</comment>
<evidence type="ECO:0000313" key="4">
    <source>
        <dbReference type="Proteomes" id="UP001454036"/>
    </source>
</evidence>
<gene>
    <name evidence="3" type="ORF">LIER_43462</name>
</gene>
<organism evidence="3 4">
    <name type="scientific">Lithospermum erythrorhizon</name>
    <name type="common">Purple gromwell</name>
    <name type="synonym">Lithospermum officinale var. erythrorhizon</name>
    <dbReference type="NCBI Taxonomy" id="34254"/>
    <lineage>
        <taxon>Eukaryota</taxon>
        <taxon>Viridiplantae</taxon>
        <taxon>Streptophyta</taxon>
        <taxon>Embryophyta</taxon>
        <taxon>Tracheophyta</taxon>
        <taxon>Spermatophyta</taxon>
        <taxon>Magnoliopsida</taxon>
        <taxon>eudicotyledons</taxon>
        <taxon>Gunneridae</taxon>
        <taxon>Pentapetalae</taxon>
        <taxon>asterids</taxon>
        <taxon>lamiids</taxon>
        <taxon>Boraginales</taxon>
        <taxon>Boraginaceae</taxon>
        <taxon>Boraginoideae</taxon>
        <taxon>Lithospermeae</taxon>
        <taxon>Lithospermum</taxon>
    </lineage>
</organism>
<evidence type="ECO:0000259" key="2">
    <source>
        <dbReference type="Pfam" id="PF14111"/>
    </source>
</evidence>
<feature type="region of interest" description="Disordered" evidence="1">
    <location>
        <begin position="373"/>
        <end position="404"/>
    </location>
</feature>